<gene>
    <name evidence="1" type="ORF">ASCRUDRAFT_73158</name>
</gene>
<dbReference type="EMBL" id="KV454475">
    <property type="protein sequence ID" value="ODV63260.1"/>
    <property type="molecule type" value="Genomic_DNA"/>
</dbReference>
<evidence type="ECO:0000313" key="2">
    <source>
        <dbReference type="Proteomes" id="UP000095038"/>
    </source>
</evidence>
<dbReference type="GeneID" id="30965810"/>
<protein>
    <submittedName>
        <fullName evidence="1">Uncharacterized protein</fullName>
    </submittedName>
</protein>
<dbReference type="RefSeq" id="XP_020049567.1">
    <property type="nucleotide sequence ID" value="XM_020192174.1"/>
</dbReference>
<accession>A0A1D2VNS6</accession>
<dbReference type="AlphaFoldDB" id="A0A1D2VNS6"/>
<keyword evidence="2" id="KW-1185">Reference proteome</keyword>
<dbReference type="InParanoid" id="A0A1D2VNS6"/>
<reference evidence="2" key="1">
    <citation type="submission" date="2016-05" db="EMBL/GenBank/DDBJ databases">
        <title>Comparative genomics of biotechnologically important yeasts.</title>
        <authorList>
            <consortium name="DOE Joint Genome Institute"/>
            <person name="Riley R."/>
            <person name="Haridas S."/>
            <person name="Wolfe K.H."/>
            <person name="Lopes M.R."/>
            <person name="Hittinger C.T."/>
            <person name="Goker M."/>
            <person name="Salamov A."/>
            <person name="Wisecaver J."/>
            <person name="Long T.M."/>
            <person name="Aerts A.L."/>
            <person name="Barry K."/>
            <person name="Choi C."/>
            <person name="Clum A."/>
            <person name="Coughlan A.Y."/>
            <person name="Deshpande S."/>
            <person name="Douglass A.P."/>
            <person name="Hanson S.J."/>
            <person name="Klenk H.-P."/>
            <person name="Labutti K."/>
            <person name="Lapidus A."/>
            <person name="Lindquist E."/>
            <person name="Lipzen A."/>
            <person name="Meier-Kolthoff J.P."/>
            <person name="Ohm R.A."/>
            <person name="Otillar R.P."/>
            <person name="Pangilinan J."/>
            <person name="Peng Y."/>
            <person name="Rokas A."/>
            <person name="Rosa C.A."/>
            <person name="Scheuner C."/>
            <person name="Sibirny A.A."/>
            <person name="Slot J.C."/>
            <person name="Stielow J.B."/>
            <person name="Sun H."/>
            <person name="Kurtzman C.P."/>
            <person name="Blackwell M."/>
            <person name="Grigoriev I.V."/>
            <person name="Jeffries T.W."/>
        </authorList>
    </citation>
    <scope>NUCLEOTIDE SEQUENCE [LARGE SCALE GENOMIC DNA]</scope>
    <source>
        <strain evidence="2">DSM 1968</strain>
    </source>
</reference>
<name>A0A1D2VNS6_9ASCO</name>
<dbReference type="Proteomes" id="UP000095038">
    <property type="component" value="Unassembled WGS sequence"/>
</dbReference>
<evidence type="ECO:0000313" key="1">
    <source>
        <dbReference type="EMBL" id="ODV63260.1"/>
    </source>
</evidence>
<proteinExistence type="predicted"/>
<organism evidence="1 2">
    <name type="scientific">Ascoidea rubescens DSM 1968</name>
    <dbReference type="NCBI Taxonomy" id="1344418"/>
    <lineage>
        <taxon>Eukaryota</taxon>
        <taxon>Fungi</taxon>
        <taxon>Dikarya</taxon>
        <taxon>Ascomycota</taxon>
        <taxon>Saccharomycotina</taxon>
        <taxon>Saccharomycetes</taxon>
        <taxon>Ascoideaceae</taxon>
        <taxon>Ascoidea</taxon>
    </lineage>
</organism>
<sequence>MQRKRLFLRNEIIKNKEFGISTLLLDGFLFSYLDLQSQTNSKCICFKLHLL</sequence>